<reference evidence="2 3" key="1">
    <citation type="submission" date="2017-12" db="EMBL/GenBank/DDBJ databases">
        <title>Sequencing, de novo assembly and annotation of complete genome of a new Thraustochytrid species, strain FCC1311.</title>
        <authorList>
            <person name="Sedici K."/>
            <person name="Godart F."/>
            <person name="Aiese Cigliano R."/>
            <person name="Sanseverino W."/>
            <person name="Barakat M."/>
            <person name="Ortet P."/>
            <person name="Marechal E."/>
            <person name="Cagnac O."/>
            <person name="Amato A."/>
        </authorList>
    </citation>
    <scope>NUCLEOTIDE SEQUENCE [LARGE SCALE GENOMIC DNA]</scope>
</reference>
<accession>A0A2R5H0F1</accession>
<dbReference type="EMBL" id="BEYU01000185">
    <property type="protein sequence ID" value="GBG34231.1"/>
    <property type="molecule type" value="Genomic_DNA"/>
</dbReference>
<evidence type="ECO:0000256" key="1">
    <source>
        <dbReference type="SAM" id="Coils"/>
    </source>
</evidence>
<evidence type="ECO:0000313" key="3">
    <source>
        <dbReference type="Proteomes" id="UP000241890"/>
    </source>
</evidence>
<dbReference type="AlphaFoldDB" id="A0A2R5H0F1"/>
<dbReference type="Proteomes" id="UP000241890">
    <property type="component" value="Unassembled WGS sequence"/>
</dbReference>
<evidence type="ECO:0000313" key="2">
    <source>
        <dbReference type="EMBL" id="GBG34231.1"/>
    </source>
</evidence>
<feature type="coiled-coil region" evidence="1">
    <location>
        <begin position="113"/>
        <end position="140"/>
    </location>
</feature>
<comment type="caution">
    <text evidence="2">The sequence shown here is derived from an EMBL/GenBank/DDBJ whole genome shotgun (WGS) entry which is preliminary data.</text>
</comment>
<proteinExistence type="predicted"/>
<keyword evidence="1" id="KW-0175">Coiled coil</keyword>
<gene>
    <name evidence="2" type="ORF">FCC1311_104552</name>
</gene>
<organism evidence="2 3">
    <name type="scientific">Hondaea fermentalgiana</name>
    <dbReference type="NCBI Taxonomy" id="2315210"/>
    <lineage>
        <taxon>Eukaryota</taxon>
        <taxon>Sar</taxon>
        <taxon>Stramenopiles</taxon>
        <taxon>Bigyra</taxon>
        <taxon>Labyrinthulomycetes</taxon>
        <taxon>Thraustochytrida</taxon>
        <taxon>Thraustochytriidae</taxon>
        <taxon>Hondaea</taxon>
    </lineage>
</organism>
<keyword evidence="3" id="KW-1185">Reference proteome</keyword>
<dbReference type="InParanoid" id="A0A2R5H0F1"/>
<sequence>MSIAKAHEGKSNASSFSGSEKRKTNADILELADDDDLFPTIDSSTETALRNNVNAIVEYLEETYEISVHALSVSFIRGAMHRELILLHVTSVAWDSPPRDERLESKQSSVHRLAAVSRELSRLRHKVAQLEARAEDDAAKLLGSDKALATAQAALQSAHKESQARESELRASLARQQSELNSIVAELSRARSQLELERKLRSKAEVDAQNAKHALTSLEVHREFMRKCED</sequence>
<name>A0A2R5H0F1_9STRA</name>
<protein>
    <submittedName>
        <fullName evidence="2">Uncharacterized protein</fullName>
    </submittedName>
</protein>